<dbReference type="EMBL" id="LJZR01000045">
    <property type="protein sequence ID" value="KPQ32812.1"/>
    <property type="molecule type" value="Genomic_DNA"/>
</dbReference>
<dbReference type="Proteomes" id="UP000050465">
    <property type="component" value="Unassembled WGS sequence"/>
</dbReference>
<accession>A0A0P7ZRY2</accession>
<protein>
    <submittedName>
        <fullName evidence="2">Srg family chemoreceptor</fullName>
    </submittedName>
</protein>
<evidence type="ECO:0000256" key="1">
    <source>
        <dbReference type="SAM" id="Coils"/>
    </source>
</evidence>
<keyword evidence="1" id="KW-0175">Coiled coil</keyword>
<comment type="caution">
    <text evidence="2">The sequence shown here is derived from an EMBL/GenBank/DDBJ whole genome shotgun (WGS) entry which is preliminary data.</text>
</comment>
<gene>
    <name evidence="2" type="ORF">HLUCCA11_20455</name>
</gene>
<dbReference type="STRING" id="1666911.HLUCCA11_20455"/>
<dbReference type="PATRIC" id="fig|1666911.3.peg.3371"/>
<keyword evidence="2" id="KW-0675">Receptor</keyword>
<dbReference type="AlphaFoldDB" id="A0A0P7ZRY2"/>
<name>A0A0P7ZRY2_9CYAN</name>
<organism evidence="2 3">
    <name type="scientific">Phormidesmis priestleyi Ana</name>
    <dbReference type="NCBI Taxonomy" id="1666911"/>
    <lineage>
        <taxon>Bacteria</taxon>
        <taxon>Bacillati</taxon>
        <taxon>Cyanobacteriota</taxon>
        <taxon>Cyanophyceae</taxon>
        <taxon>Leptolyngbyales</taxon>
        <taxon>Leptolyngbyaceae</taxon>
        <taxon>Phormidesmis</taxon>
    </lineage>
</organism>
<reference evidence="2 3" key="1">
    <citation type="submission" date="2015-09" db="EMBL/GenBank/DDBJ databases">
        <title>Identification and resolution of microdiversity through metagenomic sequencing of parallel consortia.</title>
        <authorList>
            <person name="Nelson W.C."/>
            <person name="Romine M.F."/>
            <person name="Lindemann S.R."/>
        </authorList>
    </citation>
    <scope>NUCLEOTIDE SEQUENCE [LARGE SCALE GENOMIC DNA]</scope>
    <source>
        <strain evidence="2">Ana</strain>
    </source>
</reference>
<feature type="coiled-coil region" evidence="1">
    <location>
        <begin position="112"/>
        <end position="139"/>
    </location>
</feature>
<evidence type="ECO:0000313" key="3">
    <source>
        <dbReference type="Proteomes" id="UP000050465"/>
    </source>
</evidence>
<evidence type="ECO:0000313" key="2">
    <source>
        <dbReference type="EMBL" id="KPQ32812.1"/>
    </source>
</evidence>
<proteinExistence type="predicted"/>
<sequence length="404" mass="44887">MAPISLSFDLPTQIATGLANGDLVRNGGVIQDQAGKVVMWLKETSGATGITPNILGSVDPAGALRLGLQGVDSAVTHQRLTALGAQVTQLQNLAVLTSATSILTLGVSVAGFAIISKKLKKLEGRLKDVQKTLTEVDEKIDLGFYSNFRAALDLAGNVFTMSDQANRRSSALQAIDRFLEAEHVYTDLTDKELERTSQISDEYLLTLCLAYIAETRCYLELGEYDTALRRFHEGKAEVRERMERYISLLLTDNPLMYLHPDLKEINLPRLVRVYKWKDPSATEHSVFELMRENLRFLDGATGFNLSEWSKALPASIIEQSKIKRGFMGLKDEGRQAILKNLPKAVSEMEEMMETNDRFASYEYEVKLLAKTKVPFSKWLSLQPQGTAPEGSNLVFITPPQPIAL</sequence>